<feature type="transmembrane region" description="Helical" evidence="1">
    <location>
        <begin position="81"/>
        <end position="105"/>
    </location>
</feature>
<dbReference type="RefSeq" id="WP_204203172.1">
    <property type="nucleotide sequence ID" value="NZ_JAFELM010000028.1"/>
</dbReference>
<accession>A0ABS2DHA9</accession>
<keyword evidence="1" id="KW-0472">Membrane</keyword>
<proteinExistence type="predicted"/>
<keyword evidence="3" id="KW-1185">Reference proteome</keyword>
<comment type="caution">
    <text evidence="2">The sequence shown here is derived from an EMBL/GenBank/DDBJ whole genome shotgun (WGS) entry which is preliminary data.</text>
</comment>
<evidence type="ECO:0000313" key="3">
    <source>
        <dbReference type="Proteomes" id="UP001518925"/>
    </source>
</evidence>
<sequence>MEFEEIGEFANQMEIQEILNWYTLFLVAAALCCGVLGFLLAKITKKFTIGFNVLCVLSIISLFAIIRWFDQVSREAYMGTIPWLFNISFVLILFPIYLLVIRYFYKKVST</sequence>
<gene>
    <name evidence="2" type="ORF">JR050_08990</name>
</gene>
<evidence type="ECO:0000313" key="2">
    <source>
        <dbReference type="EMBL" id="MBM6617802.1"/>
    </source>
</evidence>
<organism evidence="2 3">
    <name type="scientific">Bacillus suaedaesalsae</name>
    <dbReference type="NCBI Taxonomy" id="2810349"/>
    <lineage>
        <taxon>Bacteria</taxon>
        <taxon>Bacillati</taxon>
        <taxon>Bacillota</taxon>
        <taxon>Bacilli</taxon>
        <taxon>Bacillales</taxon>
        <taxon>Bacillaceae</taxon>
        <taxon>Bacillus</taxon>
    </lineage>
</organism>
<name>A0ABS2DHA9_9BACI</name>
<dbReference type="EMBL" id="JAFELM010000028">
    <property type="protein sequence ID" value="MBM6617802.1"/>
    <property type="molecule type" value="Genomic_DNA"/>
</dbReference>
<evidence type="ECO:0000256" key="1">
    <source>
        <dbReference type="SAM" id="Phobius"/>
    </source>
</evidence>
<keyword evidence="1" id="KW-1133">Transmembrane helix</keyword>
<protein>
    <submittedName>
        <fullName evidence="2">Uncharacterized protein</fullName>
    </submittedName>
</protein>
<keyword evidence="1" id="KW-0812">Transmembrane</keyword>
<feature type="transmembrane region" description="Helical" evidence="1">
    <location>
        <begin position="20"/>
        <end position="40"/>
    </location>
</feature>
<dbReference type="Proteomes" id="UP001518925">
    <property type="component" value="Unassembled WGS sequence"/>
</dbReference>
<reference evidence="2 3" key="1">
    <citation type="submission" date="2021-02" db="EMBL/GenBank/DDBJ databases">
        <title>Bacillus sp. RD4P76, an endophyte from a halophyte.</title>
        <authorList>
            <person name="Sun J.-Q."/>
        </authorList>
    </citation>
    <scope>NUCLEOTIDE SEQUENCE [LARGE SCALE GENOMIC DNA]</scope>
    <source>
        <strain evidence="2 3">RD4P76</strain>
    </source>
</reference>
<feature type="transmembrane region" description="Helical" evidence="1">
    <location>
        <begin position="47"/>
        <end position="69"/>
    </location>
</feature>